<protein>
    <submittedName>
        <fullName evidence="2">Uncharacterized protein</fullName>
    </submittedName>
</protein>
<dbReference type="AlphaFoldDB" id="A0A918Z4J2"/>
<feature type="region of interest" description="Disordered" evidence="1">
    <location>
        <begin position="41"/>
        <end position="63"/>
    </location>
</feature>
<accession>A0A918Z4J2</accession>
<gene>
    <name evidence="2" type="ORF">GCM10018785_02040</name>
</gene>
<organism evidence="2 3">
    <name type="scientific">Streptomyces longispororuber</name>
    <dbReference type="NCBI Taxonomy" id="68230"/>
    <lineage>
        <taxon>Bacteria</taxon>
        <taxon>Bacillati</taxon>
        <taxon>Actinomycetota</taxon>
        <taxon>Actinomycetes</taxon>
        <taxon>Kitasatosporales</taxon>
        <taxon>Streptomycetaceae</taxon>
        <taxon>Streptomyces</taxon>
    </lineage>
</organism>
<reference evidence="2" key="1">
    <citation type="journal article" date="2014" name="Int. J. Syst. Evol. Microbiol.">
        <title>Complete genome sequence of Corynebacterium casei LMG S-19264T (=DSM 44701T), isolated from a smear-ripened cheese.</title>
        <authorList>
            <consortium name="US DOE Joint Genome Institute (JGI-PGF)"/>
            <person name="Walter F."/>
            <person name="Albersmeier A."/>
            <person name="Kalinowski J."/>
            <person name="Ruckert C."/>
        </authorList>
    </citation>
    <scope>NUCLEOTIDE SEQUENCE</scope>
    <source>
        <strain evidence="2">JCM 4784</strain>
    </source>
</reference>
<evidence type="ECO:0000256" key="1">
    <source>
        <dbReference type="SAM" id="MobiDB-lite"/>
    </source>
</evidence>
<comment type="caution">
    <text evidence="2">The sequence shown here is derived from an EMBL/GenBank/DDBJ whole genome shotgun (WGS) entry which is preliminary data.</text>
</comment>
<keyword evidence="3" id="KW-1185">Reference proteome</keyword>
<feature type="region of interest" description="Disordered" evidence="1">
    <location>
        <begin position="78"/>
        <end position="103"/>
    </location>
</feature>
<proteinExistence type="predicted"/>
<dbReference type="EMBL" id="BNBT01000002">
    <property type="protein sequence ID" value="GHE35920.1"/>
    <property type="molecule type" value="Genomic_DNA"/>
</dbReference>
<name>A0A918Z4J2_9ACTN</name>
<sequence length="103" mass="10408">MNGPESAAGDAGYPGFAIVHVCVDGQSDSVPGKGVGVRAALPDAGANGPPGRAPVAVRPDPRSAPQWWECGRRWGGWSGAGRDLSSGISRLRDSSGLRVSGSP</sequence>
<evidence type="ECO:0000313" key="2">
    <source>
        <dbReference type="EMBL" id="GHE35920.1"/>
    </source>
</evidence>
<dbReference type="Proteomes" id="UP000608024">
    <property type="component" value="Unassembled WGS sequence"/>
</dbReference>
<reference evidence="2" key="2">
    <citation type="submission" date="2020-09" db="EMBL/GenBank/DDBJ databases">
        <authorList>
            <person name="Sun Q."/>
            <person name="Ohkuma M."/>
        </authorList>
    </citation>
    <scope>NUCLEOTIDE SEQUENCE</scope>
    <source>
        <strain evidence="2">JCM 4784</strain>
    </source>
</reference>
<evidence type="ECO:0000313" key="3">
    <source>
        <dbReference type="Proteomes" id="UP000608024"/>
    </source>
</evidence>